<organism evidence="7 8">
    <name type="scientific">Petrotoga mobilis (strain DSM 10674 / SJ95)</name>
    <dbReference type="NCBI Taxonomy" id="403833"/>
    <lineage>
        <taxon>Bacteria</taxon>
        <taxon>Thermotogati</taxon>
        <taxon>Thermotogota</taxon>
        <taxon>Thermotogae</taxon>
        <taxon>Petrotogales</taxon>
        <taxon>Petrotogaceae</taxon>
        <taxon>Petrotoga</taxon>
    </lineage>
</organism>
<accession>A9BHD0</accession>
<dbReference type="InterPro" id="IPR006143">
    <property type="entry name" value="RND_pump_MFP"/>
</dbReference>
<dbReference type="InterPro" id="IPR050465">
    <property type="entry name" value="UPF0194_transport"/>
</dbReference>
<dbReference type="Gene3D" id="2.40.50.100">
    <property type="match status" value="1"/>
</dbReference>
<feature type="domain" description="Multidrug resistance protein MdtA-like barrel-sandwich hybrid" evidence="5">
    <location>
        <begin position="70"/>
        <end position="173"/>
    </location>
</feature>
<feature type="transmembrane region" description="Helical" evidence="4">
    <location>
        <begin position="7"/>
        <end position="26"/>
    </location>
</feature>
<dbReference type="Gene3D" id="2.40.30.170">
    <property type="match status" value="1"/>
</dbReference>
<dbReference type="Gene3D" id="2.40.420.20">
    <property type="match status" value="1"/>
</dbReference>
<dbReference type="Pfam" id="PF25975">
    <property type="entry name" value="CzcB_C"/>
    <property type="match status" value="1"/>
</dbReference>
<dbReference type="KEGG" id="pmo:Pmob_0815"/>
<dbReference type="InterPro" id="IPR058649">
    <property type="entry name" value="CzcB_C"/>
</dbReference>
<keyword evidence="4" id="KW-1133">Transmembrane helix</keyword>
<keyword evidence="3" id="KW-0175">Coiled coil</keyword>
<comment type="subcellular location">
    <subcellularLocation>
        <location evidence="1">Cell envelope</location>
    </subcellularLocation>
</comment>
<evidence type="ECO:0000313" key="8">
    <source>
        <dbReference type="Proteomes" id="UP000000789"/>
    </source>
</evidence>
<evidence type="ECO:0000256" key="3">
    <source>
        <dbReference type="ARBA" id="ARBA00023054"/>
    </source>
</evidence>
<sequence>MKKRGKVTIWTIVIVAIVVVVGIIFFPRQSSLTTSESSGLPSIYLEYEVKSDGVGDSIEVVGNITAEIESVIPKVSGEIVEVYVEKGDEVEEGQILAKIDDLDYQIAYLNALNDYESSTNVGERMKEVKRLQLEKAKKNLEETEIKSPVSGIVNTVNISKGDMVGTTSAILTIVDRSTIKVETAVDEIDFPLINEGMDATIRIDPLNLEEPGKITWISPTTQTDMGVVVIPIEIEFTQNNAQNLLTPGITADVEIVTLKLENTVAVPKDAIHEGANGTKIVYKKTSEGGMEPVQVQTGKESDSMIEITQGLKPGDKVLILPSQEEAQRIMQNYGIPMGIPMAPGTVPQGPGGGTGRGGF</sequence>
<dbReference type="eggNOG" id="COG0845">
    <property type="taxonomic scope" value="Bacteria"/>
</dbReference>
<dbReference type="STRING" id="403833.Pmob_0815"/>
<dbReference type="HOGENOM" id="CLU_018816_14_4_0"/>
<evidence type="ECO:0000313" key="7">
    <source>
        <dbReference type="EMBL" id="ABX31539.1"/>
    </source>
</evidence>
<dbReference type="GO" id="GO:0016020">
    <property type="term" value="C:membrane"/>
    <property type="evidence" value="ECO:0007669"/>
    <property type="project" value="InterPro"/>
</dbReference>
<evidence type="ECO:0000256" key="4">
    <source>
        <dbReference type="SAM" id="Phobius"/>
    </source>
</evidence>
<dbReference type="AlphaFoldDB" id="A9BHD0"/>
<dbReference type="Proteomes" id="UP000000789">
    <property type="component" value="Chromosome"/>
</dbReference>
<dbReference type="GO" id="GO:0022857">
    <property type="term" value="F:transmembrane transporter activity"/>
    <property type="evidence" value="ECO:0007669"/>
    <property type="project" value="InterPro"/>
</dbReference>
<evidence type="ECO:0000256" key="2">
    <source>
        <dbReference type="ARBA" id="ARBA00009477"/>
    </source>
</evidence>
<dbReference type="GO" id="GO:0030313">
    <property type="term" value="C:cell envelope"/>
    <property type="evidence" value="ECO:0007669"/>
    <property type="project" value="UniProtKB-SubCell"/>
</dbReference>
<evidence type="ECO:0000259" key="5">
    <source>
        <dbReference type="Pfam" id="PF25917"/>
    </source>
</evidence>
<keyword evidence="8" id="KW-1185">Reference proteome</keyword>
<dbReference type="EMBL" id="CP000879">
    <property type="protein sequence ID" value="ABX31539.1"/>
    <property type="molecule type" value="Genomic_DNA"/>
</dbReference>
<keyword evidence="4" id="KW-0472">Membrane</keyword>
<reference evidence="7" key="1">
    <citation type="submission" date="2007-11" db="EMBL/GenBank/DDBJ databases">
        <title>Complete sequence of Petroga mobilis SJ95.</title>
        <authorList>
            <consortium name="US DOE Joint Genome Institute"/>
            <person name="Copeland A."/>
            <person name="Lucas S."/>
            <person name="Lapidus A."/>
            <person name="Barry K."/>
            <person name="Glavina del Rio T."/>
            <person name="Dalin E."/>
            <person name="Tice H."/>
            <person name="Pitluck S."/>
            <person name="Meincke L."/>
            <person name="Brettin T."/>
            <person name="Bruce D."/>
            <person name="Detter J.C."/>
            <person name="Han C."/>
            <person name="Kuske C.R."/>
            <person name="Schmutz J."/>
            <person name="Larimer F."/>
            <person name="Land M."/>
            <person name="Hauser L."/>
            <person name="Kyrpides N."/>
            <person name="Mikhailova N."/>
            <person name="Noll K."/>
            <person name="Richardson P."/>
        </authorList>
    </citation>
    <scope>NUCLEOTIDE SEQUENCE [LARGE SCALE GENOMIC DNA]</scope>
    <source>
        <strain evidence="7">SJ95</strain>
    </source>
</reference>
<comment type="similarity">
    <text evidence="2">Belongs to the membrane fusion protein (MFP) (TC 8.A.1) family.</text>
</comment>
<dbReference type="InterPro" id="IPR058625">
    <property type="entry name" value="MdtA-like_BSH"/>
</dbReference>
<dbReference type="RefSeq" id="WP_012208642.1">
    <property type="nucleotide sequence ID" value="NC_010003.1"/>
</dbReference>
<dbReference type="SUPFAM" id="SSF111369">
    <property type="entry name" value="HlyD-like secretion proteins"/>
    <property type="match status" value="1"/>
</dbReference>
<dbReference type="Pfam" id="PF25917">
    <property type="entry name" value="BSH_RND"/>
    <property type="match status" value="1"/>
</dbReference>
<evidence type="ECO:0000259" key="6">
    <source>
        <dbReference type="Pfam" id="PF25975"/>
    </source>
</evidence>
<gene>
    <name evidence="7" type="ordered locus">Pmob_0815</name>
</gene>
<evidence type="ECO:0000256" key="1">
    <source>
        <dbReference type="ARBA" id="ARBA00004196"/>
    </source>
</evidence>
<proteinExistence type="inferred from homology"/>
<dbReference type="NCBIfam" id="TIGR01730">
    <property type="entry name" value="RND_mfp"/>
    <property type="match status" value="1"/>
</dbReference>
<dbReference type="OrthoDB" id="37703at2"/>
<dbReference type="PANTHER" id="PTHR32347">
    <property type="entry name" value="EFFLUX SYSTEM COMPONENT YKNX-RELATED"/>
    <property type="match status" value="1"/>
</dbReference>
<dbReference type="PANTHER" id="PTHR32347:SF14">
    <property type="entry name" value="EFFLUX SYSTEM COMPONENT YKNX-RELATED"/>
    <property type="match status" value="1"/>
</dbReference>
<protein>
    <submittedName>
        <fullName evidence="7">Efflux transporter, RND family, MFP subunit</fullName>
    </submittedName>
</protein>
<keyword evidence="4" id="KW-0812">Transmembrane</keyword>
<name>A9BHD0_PETMO</name>
<feature type="domain" description="CzcB-like C-terminal circularly permuted SH3-like" evidence="6">
    <location>
        <begin position="264"/>
        <end position="317"/>
    </location>
</feature>